<reference evidence="1" key="1">
    <citation type="journal article" date="2023" name="Science">
        <title>Genome structures resolve the early diversification of teleost fishes.</title>
        <authorList>
            <person name="Parey E."/>
            <person name="Louis A."/>
            <person name="Montfort J."/>
            <person name="Bouchez O."/>
            <person name="Roques C."/>
            <person name="Iampietro C."/>
            <person name="Lluch J."/>
            <person name="Castinel A."/>
            <person name="Donnadieu C."/>
            <person name="Desvignes T."/>
            <person name="Floi Bucao C."/>
            <person name="Jouanno E."/>
            <person name="Wen M."/>
            <person name="Mejri S."/>
            <person name="Dirks R."/>
            <person name="Jansen H."/>
            <person name="Henkel C."/>
            <person name="Chen W.J."/>
            <person name="Zahm M."/>
            <person name="Cabau C."/>
            <person name="Klopp C."/>
            <person name="Thompson A.W."/>
            <person name="Robinson-Rechavi M."/>
            <person name="Braasch I."/>
            <person name="Lecointre G."/>
            <person name="Bobe J."/>
            <person name="Postlethwait J.H."/>
            <person name="Berthelot C."/>
            <person name="Roest Crollius H."/>
            <person name="Guiguen Y."/>
        </authorList>
    </citation>
    <scope>NUCLEOTIDE SEQUENCE</scope>
    <source>
        <strain evidence="1">NC1722</strain>
    </source>
</reference>
<comment type="caution">
    <text evidence="1">The sequence shown here is derived from an EMBL/GenBank/DDBJ whole genome shotgun (WGS) entry which is preliminary data.</text>
</comment>
<dbReference type="AlphaFoldDB" id="A0AAD7SXT8"/>
<organism evidence="1 2">
    <name type="scientific">Aldrovandia affinis</name>
    <dbReference type="NCBI Taxonomy" id="143900"/>
    <lineage>
        <taxon>Eukaryota</taxon>
        <taxon>Metazoa</taxon>
        <taxon>Chordata</taxon>
        <taxon>Craniata</taxon>
        <taxon>Vertebrata</taxon>
        <taxon>Euteleostomi</taxon>
        <taxon>Actinopterygii</taxon>
        <taxon>Neopterygii</taxon>
        <taxon>Teleostei</taxon>
        <taxon>Notacanthiformes</taxon>
        <taxon>Halosauridae</taxon>
        <taxon>Aldrovandia</taxon>
    </lineage>
</organism>
<dbReference type="EMBL" id="JAINUG010000025">
    <property type="protein sequence ID" value="KAJ8410769.1"/>
    <property type="molecule type" value="Genomic_DNA"/>
</dbReference>
<evidence type="ECO:0000313" key="2">
    <source>
        <dbReference type="Proteomes" id="UP001221898"/>
    </source>
</evidence>
<keyword evidence="2" id="KW-1185">Reference proteome</keyword>
<evidence type="ECO:0000313" key="1">
    <source>
        <dbReference type="EMBL" id="KAJ8410769.1"/>
    </source>
</evidence>
<sequence>MSSPDQEGFSLDVKVALLHADVVVRAEPGNDEIKQRPGSAAEILRARLCPLKRELRARFSEPFTRACQALGETVPPAGVLVLSDLPVLTKRHLMSS</sequence>
<protein>
    <submittedName>
        <fullName evidence="1">Uncharacterized protein</fullName>
    </submittedName>
</protein>
<dbReference type="Proteomes" id="UP001221898">
    <property type="component" value="Unassembled WGS sequence"/>
</dbReference>
<name>A0AAD7SXT8_9TELE</name>
<gene>
    <name evidence="1" type="ORF">AAFF_G00187260</name>
</gene>
<accession>A0AAD7SXT8</accession>
<proteinExistence type="predicted"/>